<evidence type="ECO:0000313" key="1">
    <source>
        <dbReference type="EMBL" id="CAK5005936.1"/>
    </source>
</evidence>
<dbReference type="EMBL" id="CAVMJV010000001">
    <property type="protein sequence ID" value="CAK5005936.1"/>
    <property type="molecule type" value="Genomic_DNA"/>
</dbReference>
<proteinExistence type="predicted"/>
<evidence type="ECO:0000313" key="2">
    <source>
        <dbReference type="Proteomes" id="UP001497535"/>
    </source>
</evidence>
<keyword evidence="2" id="KW-1185">Reference proteome</keyword>
<comment type="caution">
    <text evidence="1">The sequence shown here is derived from an EMBL/GenBank/DDBJ whole genome shotgun (WGS) entry which is preliminary data.</text>
</comment>
<protein>
    <submittedName>
        <fullName evidence="1">Uncharacterized protein</fullName>
    </submittedName>
</protein>
<sequence>MQLHQLQVVAITHQEVCQVDQDNQARTDKTVPMQLHQLQVVAIAHQGAMDRTVHQDRMELTASLARMALALQIHLEGAEMET</sequence>
<name>A0ACB0XK78_MELEN</name>
<dbReference type="Proteomes" id="UP001497535">
    <property type="component" value="Unassembled WGS sequence"/>
</dbReference>
<reference evidence="1" key="1">
    <citation type="submission" date="2023-11" db="EMBL/GenBank/DDBJ databases">
        <authorList>
            <person name="Poullet M."/>
        </authorList>
    </citation>
    <scope>NUCLEOTIDE SEQUENCE</scope>
    <source>
        <strain evidence="1">E1834</strain>
    </source>
</reference>
<accession>A0ACB0XK78</accession>
<gene>
    <name evidence="1" type="ORF">MENTE1834_LOCUS83</name>
</gene>
<organism evidence="1 2">
    <name type="scientific">Meloidogyne enterolobii</name>
    <name type="common">Root-knot nematode worm</name>
    <name type="synonym">Meloidogyne mayaguensis</name>
    <dbReference type="NCBI Taxonomy" id="390850"/>
    <lineage>
        <taxon>Eukaryota</taxon>
        <taxon>Metazoa</taxon>
        <taxon>Ecdysozoa</taxon>
        <taxon>Nematoda</taxon>
        <taxon>Chromadorea</taxon>
        <taxon>Rhabditida</taxon>
        <taxon>Tylenchina</taxon>
        <taxon>Tylenchomorpha</taxon>
        <taxon>Tylenchoidea</taxon>
        <taxon>Meloidogynidae</taxon>
        <taxon>Meloidogyninae</taxon>
        <taxon>Meloidogyne</taxon>
    </lineage>
</organism>